<accession>A0A7J7NA25</accession>
<evidence type="ECO:0000259" key="2">
    <source>
        <dbReference type="Pfam" id="PF04937"/>
    </source>
</evidence>
<dbReference type="PANTHER" id="PTHR32166:SF123">
    <property type="entry name" value="BED-TYPE DOMAIN-CONTAINING PROTEIN"/>
    <property type="match status" value="1"/>
</dbReference>
<gene>
    <name evidence="3" type="ORF">GIB67_017703</name>
</gene>
<dbReference type="InterPro" id="IPR007021">
    <property type="entry name" value="DUF659"/>
</dbReference>
<protein>
    <recommendedName>
        <fullName evidence="2">DUF659 domain-containing protein</fullName>
    </recommendedName>
</protein>
<feature type="domain" description="DUF659" evidence="2">
    <location>
        <begin position="379"/>
        <end position="451"/>
    </location>
</feature>
<sequence>MKSTLDELHSAKLDVVLSQQKLEKFCHGTKNINKMLCMRKTDSDKRGLGYDEPLPNAKTPQIIKFVKATTSTSVPKHNMISTTHNHAKRVSYSHIYYCSICGRKGELASYCRFVGPYQPYARPFNGQKYKSYVNFSNVKSKNLSRWFTPETSPRKVIRTVWMRKDDLLPQIRMSRSTGDFYDHCVKVGPKVVQYNYYNKIITVGITRFKEHLSTQRESVIECPNTPTDLRKLVIQALKEIRQNKRSRRQLQDWEPQGSSHDDSDEVENITNSFGGASEPDYHPEERSGGESQSTRIKSMGLLGRLFRCGRGSNEELTSRSSSSLRVLARRSVDLYSQNLRQETQQTIPNMMDGGSSSRKYACGKIASMIYENTIPFNVASSWKDKAKHTLVNFLVYYPIGITFLKSVDIDGNRLTADCMITLFKEIVDYVGAENIVQVVTNQGSNFKATAHVIDLVLEDLESFSRLKDTIGDARKISKFVYAHAWVLAMFKEHSNRRDRICPSQTRFATSFIAIRSIMENQVHLQQLFVDTEYKESSYAKLSTMYSKKLTKEYLFDALCTSRTIRKLPFKPDCIGSEVARIAA</sequence>
<dbReference type="SUPFAM" id="SSF53098">
    <property type="entry name" value="Ribonuclease H-like"/>
    <property type="match status" value="1"/>
</dbReference>
<dbReference type="InterPro" id="IPR012337">
    <property type="entry name" value="RNaseH-like_sf"/>
</dbReference>
<dbReference type="Pfam" id="PF04937">
    <property type="entry name" value="DUF659"/>
    <property type="match status" value="1"/>
</dbReference>
<keyword evidence="4" id="KW-1185">Reference proteome</keyword>
<proteinExistence type="predicted"/>
<organism evidence="3 4">
    <name type="scientific">Kingdonia uniflora</name>
    <dbReference type="NCBI Taxonomy" id="39325"/>
    <lineage>
        <taxon>Eukaryota</taxon>
        <taxon>Viridiplantae</taxon>
        <taxon>Streptophyta</taxon>
        <taxon>Embryophyta</taxon>
        <taxon>Tracheophyta</taxon>
        <taxon>Spermatophyta</taxon>
        <taxon>Magnoliopsida</taxon>
        <taxon>Ranunculales</taxon>
        <taxon>Circaeasteraceae</taxon>
        <taxon>Kingdonia</taxon>
    </lineage>
</organism>
<name>A0A7J7NA25_9MAGN</name>
<evidence type="ECO:0000313" key="3">
    <source>
        <dbReference type="EMBL" id="KAF6164119.1"/>
    </source>
</evidence>
<evidence type="ECO:0000256" key="1">
    <source>
        <dbReference type="SAM" id="MobiDB-lite"/>
    </source>
</evidence>
<feature type="region of interest" description="Disordered" evidence="1">
    <location>
        <begin position="245"/>
        <end position="294"/>
    </location>
</feature>
<dbReference type="PANTHER" id="PTHR32166">
    <property type="entry name" value="OSJNBA0013A04.12 PROTEIN"/>
    <property type="match status" value="1"/>
</dbReference>
<dbReference type="Proteomes" id="UP000541444">
    <property type="component" value="Unassembled WGS sequence"/>
</dbReference>
<comment type="caution">
    <text evidence="3">The sequence shown here is derived from an EMBL/GenBank/DDBJ whole genome shotgun (WGS) entry which is preliminary data.</text>
</comment>
<evidence type="ECO:0000313" key="4">
    <source>
        <dbReference type="Proteomes" id="UP000541444"/>
    </source>
</evidence>
<dbReference type="EMBL" id="JACGCM010000940">
    <property type="protein sequence ID" value="KAF6164119.1"/>
    <property type="molecule type" value="Genomic_DNA"/>
</dbReference>
<feature type="compositionally biased region" description="Basic and acidic residues" evidence="1">
    <location>
        <begin position="279"/>
        <end position="288"/>
    </location>
</feature>
<reference evidence="3 4" key="1">
    <citation type="journal article" date="2020" name="IScience">
        <title>Genome Sequencing of the Endangered Kingdonia uniflora (Circaeasteraceae, Ranunculales) Reveals Potential Mechanisms of Evolutionary Specialization.</title>
        <authorList>
            <person name="Sun Y."/>
            <person name="Deng T."/>
            <person name="Zhang A."/>
            <person name="Moore M.J."/>
            <person name="Landis J.B."/>
            <person name="Lin N."/>
            <person name="Zhang H."/>
            <person name="Zhang X."/>
            <person name="Huang J."/>
            <person name="Zhang X."/>
            <person name="Sun H."/>
            <person name="Wang H."/>
        </authorList>
    </citation>
    <scope>NUCLEOTIDE SEQUENCE [LARGE SCALE GENOMIC DNA]</scope>
    <source>
        <strain evidence="3">TB1705</strain>
        <tissue evidence="3">Leaf</tissue>
    </source>
</reference>
<dbReference type="AlphaFoldDB" id="A0A7J7NA25"/>